<dbReference type="EMBL" id="JASCZI010272121">
    <property type="protein sequence ID" value="MED6220357.1"/>
    <property type="molecule type" value="Genomic_DNA"/>
</dbReference>
<reference evidence="1 2" key="1">
    <citation type="journal article" date="2023" name="Plants (Basel)">
        <title>Bridging the Gap: Combining Genomics and Transcriptomics Approaches to Understand Stylosanthes scabra, an Orphan Legume from the Brazilian Caatinga.</title>
        <authorList>
            <person name="Ferreira-Neto J.R.C."/>
            <person name="da Silva M.D."/>
            <person name="Binneck E."/>
            <person name="de Melo N.F."/>
            <person name="da Silva R.H."/>
            <person name="de Melo A.L.T.M."/>
            <person name="Pandolfi V."/>
            <person name="Bustamante F.O."/>
            <person name="Brasileiro-Vidal A.C."/>
            <person name="Benko-Iseppon A.M."/>
        </authorList>
    </citation>
    <scope>NUCLEOTIDE SEQUENCE [LARGE SCALE GENOMIC DNA]</scope>
    <source>
        <tissue evidence="1">Leaves</tissue>
    </source>
</reference>
<accession>A0ABU6ZEG5</accession>
<name>A0ABU6ZEG5_9FABA</name>
<protein>
    <submittedName>
        <fullName evidence="1">Uncharacterized protein</fullName>
    </submittedName>
</protein>
<sequence>MNGAASDDNGSSSQLHSCQIRELGLRVHLQGTLMLKSARISGRFVESENWSIVGRFPYHVEELPLMVLTAPHKLSGQSTLRRVEVKLCHEPSSELDEAYKSGYA</sequence>
<dbReference type="Proteomes" id="UP001341840">
    <property type="component" value="Unassembled WGS sequence"/>
</dbReference>
<gene>
    <name evidence="1" type="ORF">PIB30_044102</name>
</gene>
<organism evidence="1 2">
    <name type="scientific">Stylosanthes scabra</name>
    <dbReference type="NCBI Taxonomy" id="79078"/>
    <lineage>
        <taxon>Eukaryota</taxon>
        <taxon>Viridiplantae</taxon>
        <taxon>Streptophyta</taxon>
        <taxon>Embryophyta</taxon>
        <taxon>Tracheophyta</taxon>
        <taxon>Spermatophyta</taxon>
        <taxon>Magnoliopsida</taxon>
        <taxon>eudicotyledons</taxon>
        <taxon>Gunneridae</taxon>
        <taxon>Pentapetalae</taxon>
        <taxon>rosids</taxon>
        <taxon>fabids</taxon>
        <taxon>Fabales</taxon>
        <taxon>Fabaceae</taxon>
        <taxon>Papilionoideae</taxon>
        <taxon>50 kb inversion clade</taxon>
        <taxon>dalbergioids sensu lato</taxon>
        <taxon>Dalbergieae</taxon>
        <taxon>Pterocarpus clade</taxon>
        <taxon>Stylosanthes</taxon>
    </lineage>
</organism>
<keyword evidence="2" id="KW-1185">Reference proteome</keyword>
<comment type="caution">
    <text evidence="1">The sequence shown here is derived from an EMBL/GenBank/DDBJ whole genome shotgun (WGS) entry which is preliminary data.</text>
</comment>
<evidence type="ECO:0000313" key="1">
    <source>
        <dbReference type="EMBL" id="MED6220357.1"/>
    </source>
</evidence>
<proteinExistence type="predicted"/>
<evidence type="ECO:0000313" key="2">
    <source>
        <dbReference type="Proteomes" id="UP001341840"/>
    </source>
</evidence>